<dbReference type="RefSeq" id="WP_136416211.1">
    <property type="nucleotide sequence ID" value="NZ_CP039396.1"/>
</dbReference>
<gene>
    <name evidence="1" type="ORF">E7747_12180</name>
</gene>
<protein>
    <recommendedName>
        <fullName evidence="3">ApeA N-terminal domain-containing protein</fullName>
    </recommendedName>
</protein>
<name>A0A4P7W4L9_9BACT</name>
<evidence type="ECO:0008006" key="3">
    <source>
        <dbReference type="Google" id="ProtNLM"/>
    </source>
</evidence>
<dbReference type="KEGG" id="ddb:E7747_12180"/>
<dbReference type="AlphaFoldDB" id="A0A4P7W4L9"/>
<dbReference type="EMBL" id="CP039396">
    <property type="protein sequence ID" value="QCD42974.1"/>
    <property type="molecule type" value="Genomic_DNA"/>
</dbReference>
<proteinExistence type="predicted"/>
<evidence type="ECO:0000313" key="2">
    <source>
        <dbReference type="Proteomes" id="UP000297149"/>
    </source>
</evidence>
<organism evidence="1 2">
    <name type="scientific">Duncaniella dubosii</name>
    <dbReference type="NCBI Taxonomy" id="2518971"/>
    <lineage>
        <taxon>Bacteria</taxon>
        <taxon>Pseudomonadati</taxon>
        <taxon>Bacteroidota</taxon>
        <taxon>Bacteroidia</taxon>
        <taxon>Bacteroidales</taxon>
        <taxon>Muribaculaceae</taxon>
        <taxon>Duncaniella</taxon>
    </lineage>
</organism>
<evidence type="ECO:0000313" key="1">
    <source>
        <dbReference type="EMBL" id="QCD42974.1"/>
    </source>
</evidence>
<sequence length="502" mass="57717">MSNHIYSIQNTIFADDNAVLMLVSLLEAGETNFFMALYNEKAIFNATIKRLDNGRYQMNFSIPESLSKSIDIDDFFKKPVILMIPSHNANVPNFNIIVSQNDIESVELSINGESRKAAVTLKAFRADFDDQIWNQSKQTAIFRFNPSKYDPSHRGLIYDITTNKDQTSKFKNAVKIELKSKLYLFYYEEISKNLGFFIIKSPDLVGHADFEEVVDAIRSAYALLTGYFIAESVFYFSMRPKDKESLTFRYQSLNRSIHSTKPILDYHHYQNIDDERLLMSSDVFENLVKLLYKNVELRRACILITQAGTLDNVSKGSLASVSLETITSALNNVSSEKHQSAKLIEDKAIISQLKHELQKATKKVKDKLDKDTWNKLWNKVNKFNELPNADKLSSPFANLKINLLEEEEYCIACRNLYLHGNIPKPRGNKYEYLTQEELQLLIADRLCMLSAMLLLKKAGYNGYVIDWGDTEIVYKREIAAGHGNKHLTFQLREMTEQYNDKG</sequence>
<keyword evidence="2" id="KW-1185">Reference proteome</keyword>
<dbReference type="Proteomes" id="UP000297149">
    <property type="component" value="Chromosome"/>
</dbReference>
<accession>A0A4P7W4L9</accession>
<reference evidence="2" key="1">
    <citation type="submission" date="2019-02" db="EMBL/GenBank/DDBJ databases">
        <title>Isolation and identification of novel species under the genus Muribaculum.</title>
        <authorList>
            <person name="Miyake S."/>
            <person name="Ding Y."/>
            <person name="Low A."/>
            <person name="Soh M."/>
            <person name="Seedorf H."/>
        </authorList>
    </citation>
    <scope>NUCLEOTIDE SEQUENCE [LARGE SCALE GENOMIC DNA]</scope>
    <source>
        <strain evidence="2">H5</strain>
    </source>
</reference>